<keyword evidence="3 7" id="KW-0812">Transmembrane</keyword>
<comment type="caution">
    <text evidence="8">The sequence shown here is derived from an EMBL/GenBank/DDBJ whole genome shotgun (WGS) entry which is preliminary data.</text>
</comment>
<evidence type="ECO:0000256" key="5">
    <source>
        <dbReference type="ARBA" id="ARBA00023136"/>
    </source>
</evidence>
<dbReference type="RefSeq" id="WP_344896661.1">
    <property type="nucleotide sequence ID" value="NZ_BAABAS010000006.1"/>
</dbReference>
<evidence type="ECO:0000313" key="8">
    <source>
        <dbReference type="EMBL" id="GAA4232220.1"/>
    </source>
</evidence>
<feature type="transmembrane region" description="Helical" evidence="7">
    <location>
        <begin position="164"/>
        <end position="182"/>
    </location>
</feature>
<feature type="transmembrane region" description="Helical" evidence="7">
    <location>
        <begin position="361"/>
        <end position="380"/>
    </location>
</feature>
<feature type="transmembrane region" description="Helical" evidence="7">
    <location>
        <begin position="105"/>
        <end position="129"/>
    </location>
</feature>
<dbReference type="Pfam" id="PF01566">
    <property type="entry name" value="Nramp"/>
    <property type="match status" value="1"/>
</dbReference>
<dbReference type="InterPro" id="IPR001046">
    <property type="entry name" value="NRAMP_fam"/>
</dbReference>
<dbReference type="Proteomes" id="UP001501710">
    <property type="component" value="Unassembled WGS sequence"/>
</dbReference>
<keyword evidence="2" id="KW-0813">Transport</keyword>
<feature type="transmembrane region" description="Helical" evidence="7">
    <location>
        <begin position="241"/>
        <end position="268"/>
    </location>
</feature>
<dbReference type="NCBIfam" id="NF037982">
    <property type="entry name" value="Nramp_1"/>
    <property type="match status" value="1"/>
</dbReference>
<feature type="transmembrane region" description="Helical" evidence="7">
    <location>
        <begin position="202"/>
        <end position="220"/>
    </location>
</feature>
<proteinExistence type="predicted"/>
<feature type="transmembrane region" description="Helical" evidence="7">
    <location>
        <begin position="62"/>
        <end position="84"/>
    </location>
</feature>
<feature type="transmembrane region" description="Helical" evidence="7">
    <location>
        <begin position="302"/>
        <end position="325"/>
    </location>
</feature>
<evidence type="ECO:0000256" key="2">
    <source>
        <dbReference type="ARBA" id="ARBA00022448"/>
    </source>
</evidence>
<feature type="transmembrane region" description="Helical" evidence="7">
    <location>
        <begin position="337"/>
        <end position="355"/>
    </location>
</feature>
<evidence type="ECO:0000256" key="7">
    <source>
        <dbReference type="SAM" id="Phobius"/>
    </source>
</evidence>
<feature type="transmembrane region" description="Helical" evidence="7">
    <location>
        <begin position="400"/>
        <end position="421"/>
    </location>
</feature>
<evidence type="ECO:0000256" key="6">
    <source>
        <dbReference type="SAM" id="MobiDB-lite"/>
    </source>
</evidence>
<dbReference type="PANTHER" id="PTHR11706:SF33">
    <property type="entry name" value="NATURAL RESISTANCE-ASSOCIATED MACROPHAGE PROTEIN 2"/>
    <property type="match status" value="1"/>
</dbReference>
<name>A0ABP8C2H7_9ACTN</name>
<keyword evidence="9" id="KW-1185">Reference proteome</keyword>
<sequence>MTLARRPVPEGPPVEPVPGRGGRRFGPVAYAGPAALVAVGYIDPGNWGTDITAGAMFGHRLLWVLVVANVVALFLQYLAARLGLVTGADLAELLGRRLSGVPRALVVAVVAVVLVATEVAEFLGVVLALRLLLGIPMALAIALGAVLVIGTLTVAAGNRAVQRCIIWLLAVVAGVYVFELWLSRPGGQVASGLVPTLPPDAAPVAIAMLGATVMPHNLFLHSRVVRWPLEQDPGGAAAKSVLRRTVIASAVALNVALLINAAILVVAADTHEQRQGGGPVPATLAEAAESLTPALGPLATGAFGLGLLAAGLASTTTSGVTGQFVIEGLTGLRPPLLARRAAALVPAALLLFLGVGEVRALMLSQLVLSLALPVVIYVLIRLTTDRTLMGPHTGRPVTRYAAYGVLALVVVADLVALADLVRSPI</sequence>
<protein>
    <submittedName>
        <fullName evidence="8">Nramp family divalent metal transporter</fullName>
    </submittedName>
</protein>
<dbReference type="PRINTS" id="PR00447">
    <property type="entry name" value="NATRESASSCMP"/>
</dbReference>
<organism evidence="8 9">
    <name type="scientific">Actinomadura meridiana</name>
    <dbReference type="NCBI Taxonomy" id="559626"/>
    <lineage>
        <taxon>Bacteria</taxon>
        <taxon>Bacillati</taxon>
        <taxon>Actinomycetota</taxon>
        <taxon>Actinomycetes</taxon>
        <taxon>Streptosporangiales</taxon>
        <taxon>Thermomonosporaceae</taxon>
        <taxon>Actinomadura</taxon>
    </lineage>
</organism>
<feature type="region of interest" description="Disordered" evidence="6">
    <location>
        <begin position="1"/>
        <end position="20"/>
    </location>
</feature>
<evidence type="ECO:0000256" key="4">
    <source>
        <dbReference type="ARBA" id="ARBA00022989"/>
    </source>
</evidence>
<evidence type="ECO:0000256" key="1">
    <source>
        <dbReference type="ARBA" id="ARBA00004141"/>
    </source>
</evidence>
<feature type="transmembrane region" description="Helical" evidence="7">
    <location>
        <begin position="135"/>
        <end position="157"/>
    </location>
</feature>
<keyword evidence="5 7" id="KW-0472">Membrane</keyword>
<accession>A0ABP8C2H7</accession>
<evidence type="ECO:0000313" key="9">
    <source>
        <dbReference type="Proteomes" id="UP001501710"/>
    </source>
</evidence>
<evidence type="ECO:0000256" key="3">
    <source>
        <dbReference type="ARBA" id="ARBA00022692"/>
    </source>
</evidence>
<dbReference type="EMBL" id="BAABAS010000006">
    <property type="protein sequence ID" value="GAA4232220.1"/>
    <property type="molecule type" value="Genomic_DNA"/>
</dbReference>
<comment type="subcellular location">
    <subcellularLocation>
        <location evidence="1">Membrane</location>
        <topology evidence="1">Multi-pass membrane protein</topology>
    </subcellularLocation>
</comment>
<reference evidence="9" key="1">
    <citation type="journal article" date="2019" name="Int. J. Syst. Evol. Microbiol.">
        <title>The Global Catalogue of Microorganisms (GCM) 10K type strain sequencing project: providing services to taxonomists for standard genome sequencing and annotation.</title>
        <authorList>
            <consortium name="The Broad Institute Genomics Platform"/>
            <consortium name="The Broad Institute Genome Sequencing Center for Infectious Disease"/>
            <person name="Wu L."/>
            <person name="Ma J."/>
        </authorList>
    </citation>
    <scope>NUCLEOTIDE SEQUENCE [LARGE SCALE GENOMIC DNA]</scope>
    <source>
        <strain evidence="9">JCM 17440</strain>
    </source>
</reference>
<keyword evidence="4 7" id="KW-1133">Transmembrane helix</keyword>
<dbReference type="PANTHER" id="PTHR11706">
    <property type="entry name" value="SOLUTE CARRIER PROTEIN FAMILY 11 MEMBER"/>
    <property type="match status" value="1"/>
</dbReference>
<gene>
    <name evidence="8" type="ORF">GCM10022254_31530</name>
</gene>